<comment type="function">
    <text evidence="8">Catalyzes the condensation of pantoate with beta-alanine in an ATP-dependent reaction via a pantoyl-adenylate intermediate.</text>
</comment>
<dbReference type="SUPFAM" id="SSF52374">
    <property type="entry name" value="Nucleotidylyl transferase"/>
    <property type="match status" value="1"/>
</dbReference>
<evidence type="ECO:0000256" key="4">
    <source>
        <dbReference type="ARBA" id="ARBA00022655"/>
    </source>
</evidence>
<dbReference type="InterPro" id="IPR042176">
    <property type="entry name" value="Pantoate_ligase_C"/>
</dbReference>
<dbReference type="UniPathway" id="UPA00028">
    <property type="reaction ID" value="UER00005"/>
</dbReference>
<dbReference type="InterPro" id="IPR014729">
    <property type="entry name" value="Rossmann-like_a/b/a_fold"/>
</dbReference>
<comment type="subunit">
    <text evidence="8">Homodimer.</text>
</comment>
<evidence type="ECO:0000256" key="9">
    <source>
        <dbReference type="SAM" id="MobiDB-lite"/>
    </source>
</evidence>
<feature type="binding site" evidence="8">
    <location>
        <begin position="84"/>
        <end position="91"/>
    </location>
    <ligand>
        <name>ATP</name>
        <dbReference type="ChEBI" id="CHEBI:30616"/>
    </ligand>
</feature>
<accession>A0A0K1PEH5</accession>
<feature type="region of interest" description="Disordered" evidence="9">
    <location>
        <begin position="1"/>
        <end position="22"/>
    </location>
</feature>
<dbReference type="EC" id="6.3.2.1" evidence="8"/>
<organism evidence="10 11">
    <name type="scientific">Vulgatibacter incomptus</name>
    <dbReference type="NCBI Taxonomy" id="1391653"/>
    <lineage>
        <taxon>Bacteria</taxon>
        <taxon>Pseudomonadati</taxon>
        <taxon>Myxococcota</taxon>
        <taxon>Myxococcia</taxon>
        <taxon>Myxococcales</taxon>
        <taxon>Cystobacterineae</taxon>
        <taxon>Vulgatibacteraceae</taxon>
        <taxon>Vulgatibacter</taxon>
    </lineage>
</organism>
<dbReference type="EMBL" id="CP012332">
    <property type="protein sequence ID" value="AKU91816.1"/>
    <property type="molecule type" value="Genomic_DNA"/>
</dbReference>
<keyword evidence="3 8" id="KW-0436">Ligase</keyword>
<keyword evidence="6 8" id="KW-0067">ATP-binding</keyword>
<dbReference type="HAMAP" id="MF_00158">
    <property type="entry name" value="PanC"/>
    <property type="match status" value="1"/>
</dbReference>
<feature type="binding site" evidence="8">
    <location>
        <begin position="202"/>
        <end position="205"/>
    </location>
    <ligand>
        <name>ATP</name>
        <dbReference type="ChEBI" id="CHEBI:30616"/>
    </ligand>
</feature>
<dbReference type="InterPro" id="IPR003721">
    <property type="entry name" value="Pantoate_ligase"/>
</dbReference>
<feature type="active site" description="Proton donor" evidence="8">
    <location>
        <position position="91"/>
    </location>
</feature>
<dbReference type="CDD" id="cd00560">
    <property type="entry name" value="PanC"/>
    <property type="match status" value="1"/>
</dbReference>
<dbReference type="GO" id="GO:0004592">
    <property type="term" value="F:pantoate-beta-alanine ligase activity"/>
    <property type="evidence" value="ECO:0007669"/>
    <property type="project" value="UniProtKB-UniRule"/>
</dbReference>
<dbReference type="NCBIfam" id="TIGR00018">
    <property type="entry name" value="panC"/>
    <property type="match status" value="1"/>
</dbReference>
<reference evidence="10 11" key="1">
    <citation type="submission" date="2015-08" db="EMBL/GenBank/DDBJ databases">
        <authorList>
            <person name="Babu N.S."/>
            <person name="Beckwith C.J."/>
            <person name="Beseler K.G."/>
            <person name="Brison A."/>
            <person name="Carone J.V."/>
            <person name="Caskin T.P."/>
            <person name="Diamond M."/>
            <person name="Durham M.E."/>
            <person name="Foxe J.M."/>
            <person name="Go M."/>
            <person name="Henderson B.A."/>
            <person name="Jones I.B."/>
            <person name="McGettigan J.A."/>
            <person name="Micheletti S.J."/>
            <person name="Nasrallah M.E."/>
            <person name="Ortiz D."/>
            <person name="Piller C.R."/>
            <person name="Privatt S.R."/>
            <person name="Schneider S.L."/>
            <person name="Sharp S."/>
            <person name="Smith T.C."/>
            <person name="Stanton J.D."/>
            <person name="Ullery H.E."/>
            <person name="Wilson R.J."/>
            <person name="Serrano M.G."/>
            <person name="Buck G."/>
            <person name="Lee V."/>
            <person name="Wang Y."/>
            <person name="Carvalho R."/>
            <person name="Voegtly L."/>
            <person name="Shi R."/>
            <person name="Duckworth R."/>
            <person name="Johnson A."/>
            <person name="Loviza R."/>
            <person name="Walstead R."/>
            <person name="Shah Z."/>
            <person name="Kiflezghi M."/>
            <person name="Wade K."/>
            <person name="Ball S.L."/>
            <person name="Bradley K.W."/>
            <person name="Asai D.J."/>
            <person name="Bowman C.A."/>
            <person name="Russell D.A."/>
            <person name="Pope W.H."/>
            <person name="Jacobs-Sera D."/>
            <person name="Hendrix R.W."/>
            <person name="Hatfull G.F."/>
        </authorList>
    </citation>
    <scope>NUCLEOTIDE SEQUENCE [LARGE SCALE GENOMIC DNA]</scope>
    <source>
        <strain evidence="10 11">DSM 27710</strain>
    </source>
</reference>
<evidence type="ECO:0000256" key="7">
    <source>
        <dbReference type="ARBA" id="ARBA00048258"/>
    </source>
</evidence>
<feature type="binding site" evidence="8">
    <location>
        <begin position="241"/>
        <end position="244"/>
    </location>
    <ligand>
        <name>ATP</name>
        <dbReference type="ChEBI" id="CHEBI:30616"/>
    </ligand>
</feature>
<dbReference type="KEGG" id="vin:AKJ08_2203"/>
<comment type="subcellular location">
    <subcellularLocation>
        <location evidence="8">Cytoplasm</location>
    </subcellularLocation>
</comment>
<keyword evidence="5 8" id="KW-0547">Nucleotide-binding</keyword>
<dbReference type="GO" id="GO:0015940">
    <property type="term" value="P:pantothenate biosynthetic process"/>
    <property type="evidence" value="ECO:0007669"/>
    <property type="project" value="UniProtKB-UniRule"/>
</dbReference>
<evidence type="ECO:0000313" key="10">
    <source>
        <dbReference type="EMBL" id="AKU91816.1"/>
    </source>
</evidence>
<keyword evidence="11" id="KW-1185">Reference proteome</keyword>
<dbReference type="PATRIC" id="fig|1391653.3.peg.2302"/>
<protein>
    <recommendedName>
        <fullName evidence="8">Pantothenate synthetase</fullName>
        <shortName evidence="8">PS</shortName>
        <ecNumber evidence="8">6.3.2.1</ecNumber>
    </recommendedName>
    <alternativeName>
        <fullName evidence="8">Pantoate--beta-alanine ligase</fullName>
    </alternativeName>
    <alternativeName>
        <fullName evidence="8">Pantoate-activating enzyme</fullName>
    </alternativeName>
</protein>
<feature type="binding site" evidence="8">
    <location>
        <position position="208"/>
    </location>
    <ligand>
        <name>(R)-pantoate</name>
        <dbReference type="ChEBI" id="CHEBI:15980"/>
    </ligand>
</feature>
<dbReference type="AlphaFoldDB" id="A0A0K1PEH5"/>
<dbReference type="STRING" id="1391653.AKJ08_2203"/>
<evidence type="ECO:0000256" key="5">
    <source>
        <dbReference type="ARBA" id="ARBA00022741"/>
    </source>
</evidence>
<evidence type="ECO:0000256" key="6">
    <source>
        <dbReference type="ARBA" id="ARBA00022840"/>
    </source>
</evidence>
<dbReference type="PANTHER" id="PTHR21299">
    <property type="entry name" value="CYTIDYLATE KINASE/PANTOATE-BETA-ALANINE LIGASE"/>
    <property type="match status" value="1"/>
</dbReference>
<feature type="binding site" evidence="8">
    <location>
        <position position="233"/>
    </location>
    <ligand>
        <name>ATP</name>
        <dbReference type="ChEBI" id="CHEBI:30616"/>
    </ligand>
</feature>
<comment type="miscellaneous">
    <text evidence="8">The reaction proceeds by a bi uni uni bi ping pong mechanism.</text>
</comment>
<keyword evidence="4 8" id="KW-0566">Pantothenate biosynthesis</keyword>
<evidence type="ECO:0000256" key="3">
    <source>
        <dbReference type="ARBA" id="ARBA00022598"/>
    </source>
</evidence>
<comment type="catalytic activity">
    <reaction evidence="7 8">
        <text>(R)-pantoate + beta-alanine + ATP = (R)-pantothenate + AMP + diphosphate + H(+)</text>
        <dbReference type="Rhea" id="RHEA:10912"/>
        <dbReference type="ChEBI" id="CHEBI:15378"/>
        <dbReference type="ChEBI" id="CHEBI:15980"/>
        <dbReference type="ChEBI" id="CHEBI:29032"/>
        <dbReference type="ChEBI" id="CHEBI:30616"/>
        <dbReference type="ChEBI" id="CHEBI:33019"/>
        <dbReference type="ChEBI" id="CHEBI:57966"/>
        <dbReference type="ChEBI" id="CHEBI:456215"/>
        <dbReference type="EC" id="6.3.2.1"/>
    </reaction>
</comment>
<feature type="binding site" evidence="8">
    <location>
        <position position="115"/>
    </location>
    <ligand>
        <name>(R)-pantoate</name>
        <dbReference type="ChEBI" id="CHEBI:15980"/>
    </ligand>
</feature>
<sequence length="337" mass="37214">MAGARRRPGRTEPKAKQTKRRAFPRGARLKKLGPLLRGQLLHSLYAGAEGTMQKPIVVHTREELLKELRALEERGVSLALVPTMGYLHEGHLSLVREGAARADRVAVSIFVNPTQFGPGEDLDRYPRDLSGDVEKLDAAGAWLVYAPKSPREVYPEGFQTWVDVEGLSLGLCGGKRPGHFRGVATVVCKLLTLFRPKVALFGQKDYQQLAVIRRMARDLDLDARTEVVGMPIVREPDGLAMSSRNAYLSADERRRALSLHRGLYAARALHEAGERDPARLIGAARDAMAGDVDRIDYVELVDADSLETVERVEDPVCLLVAAFVGRTRLIDNLVVGR</sequence>
<dbReference type="Gene3D" id="3.40.50.620">
    <property type="entry name" value="HUPs"/>
    <property type="match status" value="1"/>
</dbReference>
<dbReference type="GO" id="GO:0005524">
    <property type="term" value="F:ATP binding"/>
    <property type="evidence" value="ECO:0007669"/>
    <property type="project" value="UniProtKB-KW"/>
</dbReference>
<dbReference type="PANTHER" id="PTHR21299:SF1">
    <property type="entry name" value="PANTOATE--BETA-ALANINE LIGASE"/>
    <property type="match status" value="1"/>
</dbReference>
<evidence type="ECO:0000313" key="11">
    <source>
        <dbReference type="Proteomes" id="UP000055590"/>
    </source>
</evidence>
<name>A0A0K1PEH5_9BACT</name>
<comment type="pathway">
    <text evidence="1 8">Cofactor biosynthesis; (R)-pantothenate biosynthesis; (R)-pantothenate from (R)-pantoate and beta-alanine: step 1/1.</text>
</comment>
<dbReference type="Pfam" id="PF02569">
    <property type="entry name" value="Pantoate_ligase"/>
    <property type="match status" value="1"/>
</dbReference>
<evidence type="ECO:0000256" key="8">
    <source>
        <dbReference type="HAMAP-Rule" id="MF_00158"/>
    </source>
</evidence>
<gene>
    <name evidence="8" type="primary">panC</name>
    <name evidence="10" type="ORF">AKJ08_2203</name>
</gene>
<comment type="similarity">
    <text evidence="2 8">Belongs to the pantothenate synthetase family.</text>
</comment>
<evidence type="ECO:0000256" key="2">
    <source>
        <dbReference type="ARBA" id="ARBA00009256"/>
    </source>
</evidence>
<dbReference type="Gene3D" id="3.30.1300.10">
    <property type="entry name" value="Pantoate-beta-alanine ligase, C-terminal domain"/>
    <property type="match status" value="1"/>
</dbReference>
<evidence type="ECO:0000256" key="1">
    <source>
        <dbReference type="ARBA" id="ARBA00004990"/>
    </source>
</evidence>
<proteinExistence type="inferred from homology"/>
<dbReference type="Proteomes" id="UP000055590">
    <property type="component" value="Chromosome"/>
</dbReference>
<dbReference type="FunFam" id="3.30.1300.10:FF:000001">
    <property type="entry name" value="Pantothenate synthetase"/>
    <property type="match status" value="1"/>
</dbReference>
<feature type="binding site" evidence="8">
    <location>
        <position position="115"/>
    </location>
    <ligand>
        <name>beta-alanine</name>
        <dbReference type="ChEBI" id="CHEBI:57966"/>
    </ligand>
</feature>
<dbReference type="GO" id="GO:0005829">
    <property type="term" value="C:cytosol"/>
    <property type="evidence" value="ECO:0007669"/>
    <property type="project" value="TreeGrafter"/>
</dbReference>
<keyword evidence="8" id="KW-0963">Cytoplasm</keyword>